<dbReference type="PANTHER" id="PTHR34930">
    <property type="entry name" value="GEO05313P1"/>
    <property type="match status" value="1"/>
</dbReference>
<dbReference type="AlphaFoldDB" id="A0A7E6FJS4"/>
<keyword evidence="6" id="KW-0963">Cytoplasm</keyword>
<dbReference type="PANTHER" id="PTHR34930:SF2">
    <property type="entry name" value="MICROTUBULE-ASSOCIATED PROTEIN JUPITER"/>
    <property type="match status" value="1"/>
</dbReference>
<evidence type="ECO:0000256" key="1">
    <source>
        <dbReference type="ARBA" id="ARBA00003805"/>
    </source>
</evidence>
<evidence type="ECO:0000256" key="3">
    <source>
        <dbReference type="ARBA" id="ARBA00004496"/>
    </source>
</evidence>
<keyword evidence="7" id="KW-0597">Phosphoprotein</keyword>
<dbReference type="GO" id="GO:0005634">
    <property type="term" value="C:nucleus"/>
    <property type="evidence" value="ECO:0007669"/>
    <property type="project" value="UniProtKB-SubCell"/>
</dbReference>
<comment type="subcellular location">
    <subcellularLocation>
        <location evidence="3">Cytoplasm</location>
    </subcellularLocation>
    <subcellularLocation>
        <location evidence="2">Nucleus</location>
    </subcellularLocation>
</comment>
<proteinExistence type="inferred from homology"/>
<evidence type="ECO:0000256" key="9">
    <source>
        <dbReference type="SAM" id="MobiDB-lite"/>
    </source>
</evidence>
<reference evidence="11" key="1">
    <citation type="submission" date="2025-08" db="UniProtKB">
        <authorList>
            <consortium name="RefSeq"/>
        </authorList>
    </citation>
    <scope>IDENTIFICATION</scope>
</reference>
<organism evidence="10 11">
    <name type="scientific">Octopus sinensis</name>
    <name type="common">East Asian common octopus</name>
    <dbReference type="NCBI Taxonomy" id="2607531"/>
    <lineage>
        <taxon>Eukaryota</taxon>
        <taxon>Metazoa</taxon>
        <taxon>Spiralia</taxon>
        <taxon>Lophotrochozoa</taxon>
        <taxon>Mollusca</taxon>
        <taxon>Cephalopoda</taxon>
        <taxon>Coleoidea</taxon>
        <taxon>Octopodiformes</taxon>
        <taxon>Octopoda</taxon>
        <taxon>Incirrata</taxon>
        <taxon>Octopodidae</taxon>
        <taxon>Octopus</taxon>
    </lineage>
</organism>
<feature type="region of interest" description="Disordered" evidence="9">
    <location>
        <begin position="71"/>
        <end position="98"/>
    </location>
</feature>
<dbReference type="GO" id="GO:0005737">
    <property type="term" value="C:cytoplasm"/>
    <property type="evidence" value="ECO:0007669"/>
    <property type="project" value="UniProtKB-SubCell"/>
</dbReference>
<dbReference type="Proteomes" id="UP000515154">
    <property type="component" value="Linkage group LG20"/>
</dbReference>
<comment type="function">
    <text evidence="1">Binds to all microtubule populations.</text>
</comment>
<evidence type="ECO:0000313" key="10">
    <source>
        <dbReference type="Proteomes" id="UP000515154"/>
    </source>
</evidence>
<evidence type="ECO:0000256" key="7">
    <source>
        <dbReference type="ARBA" id="ARBA00022553"/>
    </source>
</evidence>
<evidence type="ECO:0000256" key="6">
    <source>
        <dbReference type="ARBA" id="ARBA00022490"/>
    </source>
</evidence>
<accession>A0A7E6FJS4</accession>
<gene>
    <name evidence="11" type="primary">LOC115222582</name>
</gene>
<keyword evidence="8" id="KW-0539">Nucleus</keyword>
<evidence type="ECO:0000313" key="11">
    <source>
        <dbReference type="RefSeq" id="XP_036367625.1"/>
    </source>
</evidence>
<protein>
    <recommendedName>
        <fullName evidence="5">Microtubule-associated protein Jupiter</fullName>
    </recommendedName>
</protein>
<sequence>MCVCASREEYHSFPPKKTGKEVHWNHLTKIVPAEVCLRVLKPPGGGESNIFGPAVAGSSANSKVNRMESNVFKEPDTKPQPAAASKKEDTHNNLFGEQKLKVRTDFNAATVKGQGYFNDPINNTGAPADSEVMHTRISQPPGGHCHQLW</sequence>
<evidence type="ECO:0000256" key="4">
    <source>
        <dbReference type="ARBA" id="ARBA00005344"/>
    </source>
</evidence>
<comment type="similarity">
    <text evidence="4">Belongs to the MAP Jupiter family.</text>
</comment>
<evidence type="ECO:0000256" key="5">
    <source>
        <dbReference type="ARBA" id="ARBA00021471"/>
    </source>
</evidence>
<name>A0A7E6FJS4_9MOLL</name>
<dbReference type="InterPro" id="IPR033335">
    <property type="entry name" value="JUPITER"/>
</dbReference>
<evidence type="ECO:0000256" key="2">
    <source>
        <dbReference type="ARBA" id="ARBA00004123"/>
    </source>
</evidence>
<dbReference type="RefSeq" id="XP_036367625.1">
    <property type="nucleotide sequence ID" value="XM_036511732.1"/>
</dbReference>
<evidence type="ECO:0000256" key="8">
    <source>
        <dbReference type="ARBA" id="ARBA00023242"/>
    </source>
</evidence>
<keyword evidence="10" id="KW-1185">Reference proteome</keyword>